<feature type="compositionally biased region" description="Polar residues" evidence="2">
    <location>
        <begin position="640"/>
        <end position="651"/>
    </location>
</feature>
<reference evidence="4" key="2">
    <citation type="submission" date="2025-09" db="UniProtKB">
        <authorList>
            <consortium name="Ensembl"/>
        </authorList>
    </citation>
    <scope>IDENTIFICATION</scope>
</reference>
<dbReference type="PANTHER" id="PTHR14522:SF2">
    <property type="entry name" value="PROLINE-RICH PROTEIN 14"/>
    <property type="match status" value="1"/>
</dbReference>
<feature type="region of interest" description="Disordered" evidence="2">
    <location>
        <begin position="664"/>
        <end position="738"/>
    </location>
</feature>
<feature type="region of interest" description="Disordered" evidence="2">
    <location>
        <begin position="992"/>
        <end position="1043"/>
    </location>
</feature>
<protein>
    <submittedName>
        <fullName evidence="4">Uncharacterized LOC108237793</fullName>
    </submittedName>
</protein>
<feature type="compositionally biased region" description="Basic and acidic residues" evidence="2">
    <location>
        <begin position="39"/>
        <end position="63"/>
    </location>
</feature>
<dbReference type="InterPro" id="IPR026320">
    <property type="entry name" value="PRR14"/>
</dbReference>
<feature type="region of interest" description="Disordered" evidence="2">
    <location>
        <begin position="228"/>
        <end position="257"/>
    </location>
</feature>
<feature type="region of interest" description="Disordered" evidence="2">
    <location>
        <begin position="1"/>
        <end position="140"/>
    </location>
</feature>
<proteinExistence type="predicted"/>
<feature type="region of interest" description="Disordered" evidence="2">
    <location>
        <begin position="847"/>
        <end position="879"/>
    </location>
</feature>
<feature type="compositionally biased region" description="Basic and acidic residues" evidence="2">
    <location>
        <begin position="96"/>
        <end position="126"/>
    </location>
</feature>
<name>A0A3Q3A7U8_KRYMA</name>
<dbReference type="GeneTree" id="ENSGT00520000055626"/>
<feature type="region of interest" description="Disordered" evidence="2">
    <location>
        <begin position="952"/>
        <end position="978"/>
    </location>
</feature>
<dbReference type="Ensembl" id="ENSKMAT00000012621.1">
    <property type="protein sequence ID" value="ENSKMAP00000012436.1"/>
    <property type="gene ID" value="ENSKMAG00000009328.1"/>
</dbReference>
<keyword evidence="1" id="KW-0597">Phosphoprotein</keyword>
<feature type="compositionally biased region" description="Low complexity" evidence="2">
    <location>
        <begin position="24"/>
        <end position="34"/>
    </location>
</feature>
<dbReference type="AlphaFoldDB" id="A0A3Q3A7U8"/>
<dbReference type="InterPro" id="IPR028149">
    <property type="entry name" value="Tantalus-like"/>
</dbReference>
<evidence type="ECO:0000256" key="1">
    <source>
        <dbReference type="ARBA" id="ARBA00022553"/>
    </source>
</evidence>
<feature type="region of interest" description="Disordered" evidence="2">
    <location>
        <begin position="526"/>
        <end position="568"/>
    </location>
</feature>
<evidence type="ECO:0000256" key="2">
    <source>
        <dbReference type="SAM" id="MobiDB-lite"/>
    </source>
</evidence>
<dbReference type="PANTHER" id="PTHR14522">
    <property type="entry name" value="EMO2-RELATED"/>
    <property type="match status" value="1"/>
</dbReference>
<dbReference type="Pfam" id="PF15386">
    <property type="entry name" value="Tantalus"/>
    <property type="match status" value="1"/>
</dbReference>
<accession>A0A3Q3A7U8</accession>
<evidence type="ECO:0000313" key="4">
    <source>
        <dbReference type="Ensembl" id="ENSKMAP00000012436.1"/>
    </source>
</evidence>
<feature type="domain" description="Tantalus-like" evidence="3">
    <location>
        <begin position="1072"/>
        <end position="1104"/>
    </location>
</feature>
<keyword evidence="5" id="KW-1185">Reference proteome</keyword>
<feature type="region of interest" description="Disordered" evidence="2">
    <location>
        <begin position="771"/>
        <end position="822"/>
    </location>
</feature>
<dbReference type="Proteomes" id="UP000264800">
    <property type="component" value="Unplaced"/>
</dbReference>
<feature type="compositionally biased region" description="Basic and acidic residues" evidence="2">
    <location>
        <begin position="778"/>
        <end position="787"/>
    </location>
</feature>
<evidence type="ECO:0000313" key="5">
    <source>
        <dbReference type="Proteomes" id="UP000264800"/>
    </source>
</evidence>
<evidence type="ECO:0000259" key="3">
    <source>
        <dbReference type="Pfam" id="PF15386"/>
    </source>
</evidence>
<feature type="compositionally biased region" description="Polar residues" evidence="2">
    <location>
        <begin position="536"/>
        <end position="546"/>
    </location>
</feature>
<sequence>MDEDAIPPNPVCSAPPLSEPPSPLLSFSSVTLSSANDGQSEHRRSGRIQEIRARTPKKLDCPDSRMAQKPYRQNPSPTKRHPERTVMVRVPQSKLPRVERRPEKQNENEFKIRFTAEHRNEQKDLKSPQSKADLSPGENAVESLEENKMLNLDAAAFDMDTGSELADLDVMESSAASKGWVIGPLFQSLKSKMASFTEIVMSPVKLFRASSPPPFMEHLNKLDSELQADAPTGYSGDRNQEDRTNQQSLSEFRETQSAETVAPSYVKKLQLDELSSCSSGPAAERAINQQDSVPLACVVPESVESSVLLQSLAKVCASQEINLKSSCAEEEQNDQLTPLTEQAANGSEVKKIYSGDKSQQPNLGISNKQPSHLNVVELNTDSRDMNTTPSSSVCYPQAEYLHLDDDVESCLLIRRSLRNNLVDRTHKTSLQQMESRLNSETCSVPDAVRPKRGLKLNCRSQDSVKRKKTTDDTKSQQLLNLASHGDAIKGLRPSRRGAGLMNTITHEEETIQLGNKRLVVLLKANQKGKSGEEATINPQTESSSEAMSVCCEPLGNPKSSRAKPGGSFRTLKTRRTLSKANLINDYCMDLETTVPMTSTERAKEKPFPKVPVRPDLKQLQFAGKRSITNTKPTKRKLTHRGSSATESTLVSASPVKQFEPMTTAFSSSQGVKTADDLATEPSQPSKRSKNSLRGAVKSLVFSQTPEEKQHLSNFHSKTKENQNGRADPAYFENNPQHGEPYPHLHLDCYVKLNKDPLVTVASVADEVFATDSGIRSPPRSDIRDAISRRRRRRRCRVLPSRTHRREDGSKSVTVEDTDLAASRTAESSCSMRLLRSYSCPEFPSLRHHDSTPLHSPHHGRTPASPHQGHSASHKSLRRARRHTVCSVEVEREIAPLCLRKEVYPSRRSVPAPQHLSLSHTHSPSTSLSALASGFLSSPLAFLSKKSDCRGAAGSPPASCHFPSPSSSSVTSPSSSSTWHPSAFIPAAHSAATLDPCSSGNPSRCEAERRQQSEEEDYGEDTSSSSQEFEDDGLREEKALPGFDIKVGKKHEERGKVSSIKIRRTLPKPQTNLTPMGLPKPIRLKKKEFSLEEIYTNKNFNKPPERHFPASMVSRCVSCSC</sequence>
<feature type="region of interest" description="Disordered" evidence="2">
    <location>
        <begin position="624"/>
        <end position="652"/>
    </location>
</feature>
<organism evidence="4 5">
    <name type="scientific">Kryptolebias marmoratus</name>
    <name type="common">Mangrove killifish</name>
    <name type="synonym">Rivulus marmoratus</name>
    <dbReference type="NCBI Taxonomy" id="37003"/>
    <lineage>
        <taxon>Eukaryota</taxon>
        <taxon>Metazoa</taxon>
        <taxon>Chordata</taxon>
        <taxon>Craniata</taxon>
        <taxon>Vertebrata</taxon>
        <taxon>Euteleostomi</taxon>
        <taxon>Actinopterygii</taxon>
        <taxon>Neopterygii</taxon>
        <taxon>Teleostei</taxon>
        <taxon>Neoteleostei</taxon>
        <taxon>Acanthomorphata</taxon>
        <taxon>Ovalentaria</taxon>
        <taxon>Atherinomorphae</taxon>
        <taxon>Cyprinodontiformes</taxon>
        <taxon>Rivulidae</taxon>
        <taxon>Kryptolebias</taxon>
    </lineage>
</organism>
<reference evidence="4" key="1">
    <citation type="submission" date="2025-08" db="UniProtKB">
        <authorList>
            <consortium name="Ensembl"/>
        </authorList>
    </citation>
    <scope>IDENTIFICATION</scope>
</reference>
<feature type="compositionally biased region" description="Low complexity" evidence="2">
    <location>
        <begin position="954"/>
        <end position="978"/>
    </location>
</feature>